<evidence type="ECO:0000313" key="2">
    <source>
        <dbReference type="Proteomes" id="UP001374599"/>
    </source>
</evidence>
<accession>A0ACB5UQZ9</accession>
<protein>
    <submittedName>
        <fullName evidence="1">Uncharacterized protein</fullName>
    </submittedName>
</protein>
<keyword evidence="2" id="KW-1185">Reference proteome</keyword>
<reference evidence="1" key="1">
    <citation type="submission" date="2023-09" db="EMBL/GenBank/DDBJ databases">
        <title>Vallitalea sediminicola and Vallitalea maricola sp. nov., anaerobic bacteria isolated from marine sediment.</title>
        <authorList>
            <person name="Hirano S."/>
            <person name="Maeda A."/>
            <person name="Terahara T."/>
            <person name="Mori K."/>
            <person name="Hamada M."/>
            <person name="Matsumoto R."/>
            <person name="Kobayashi T."/>
        </authorList>
    </citation>
    <scope>NUCLEOTIDE SEQUENCE</scope>
    <source>
        <strain evidence="1">AN17-2</strain>
    </source>
</reference>
<gene>
    <name evidence="1" type="ORF">AN2V17_46420</name>
</gene>
<proteinExistence type="predicted"/>
<organism evidence="1 2">
    <name type="scientific">Vallitalea maricola</name>
    <dbReference type="NCBI Taxonomy" id="3074433"/>
    <lineage>
        <taxon>Bacteria</taxon>
        <taxon>Bacillati</taxon>
        <taxon>Bacillota</taxon>
        <taxon>Clostridia</taxon>
        <taxon>Lachnospirales</taxon>
        <taxon>Vallitaleaceae</taxon>
        <taxon>Vallitalea</taxon>
    </lineage>
</organism>
<comment type="caution">
    <text evidence="1">The sequence shown here is derived from an EMBL/GenBank/DDBJ whole genome shotgun (WGS) entry which is preliminary data.</text>
</comment>
<evidence type="ECO:0000313" key="1">
    <source>
        <dbReference type="EMBL" id="GMQ65397.1"/>
    </source>
</evidence>
<sequence length="52" mass="5630">MNPSPLSPNAVPGTTAFGDSGEGFIRCSYAYSINDLKLAINRIEKFVGRLIK</sequence>
<dbReference type="Proteomes" id="UP001374599">
    <property type="component" value="Unassembled WGS sequence"/>
</dbReference>
<name>A0ACB5UQZ9_9FIRM</name>
<dbReference type="EMBL" id="BTPU01000172">
    <property type="protein sequence ID" value="GMQ65397.1"/>
    <property type="molecule type" value="Genomic_DNA"/>
</dbReference>